<dbReference type="CDD" id="cd02980">
    <property type="entry name" value="TRX_Fd_family"/>
    <property type="match status" value="1"/>
</dbReference>
<comment type="caution">
    <text evidence="3">The sequence shown here is derived from an EMBL/GenBank/DDBJ whole genome shotgun (WGS) entry which is preliminary data.</text>
</comment>
<organism evidence="3 4">
    <name type="scientific">Thauera linaloolentis (strain DSM 12138 / JCM 21573 / CCUG 41526 / CIP 105981 / IAM 15112 / NBRC 102519 / 47Lol)</name>
    <dbReference type="NCBI Taxonomy" id="1123367"/>
    <lineage>
        <taxon>Bacteria</taxon>
        <taxon>Pseudomonadati</taxon>
        <taxon>Pseudomonadota</taxon>
        <taxon>Betaproteobacteria</taxon>
        <taxon>Rhodocyclales</taxon>
        <taxon>Zoogloeaceae</taxon>
        <taxon>Thauera</taxon>
    </lineage>
</organism>
<gene>
    <name evidence="3" type="ORF">C666_11965</name>
</gene>
<dbReference type="Proteomes" id="UP000013232">
    <property type="component" value="Unassembled WGS sequence"/>
</dbReference>
<dbReference type="STRING" id="1123367.GCA_000621305_00600"/>
<dbReference type="RefSeq" id="WP_004339228.1">
    <property type="nucleotide sequence ID" value="NZ_AMXE01000045.1"/>
</dbReference>
<dbReference type="AlphaFoldDB" id="N6YXV1"/>
<evidence type="ECO:0000256" key="1">
    <source>
        <dbReference type="ARBA" id="ARBA00022723"/>
    </source>
</evidence>
<protein>
    <submittedName>
        <fullName evidence="3">Cobalamin (Vitamin B12) biosynthesis CbiX protein</fullName>
    </submittedName>
</protein>
<dbReference type="Pfam" id="PF01903">
    <property type="entry name" value="CbiX"/>
    <property type="match status" value="1"/>
</dbReference>
<dbReference type="SUPFAM" id="SSF53800">
    <property type="entry name" value="Chelatase"/>
    <property type="match status" value="1"/>
</dbReference>
<proteinExistence type="predicted"/>
<dbReference type="EMBL" id="AMXE01000045">
    <property type="protein sequence ID" value="ENO86963.1"/>
    <property type="molecule type" value="Genomic_DNA"/>
</dbReference>
<keyword evidence="4" id="KW-1185">Reference proteome</keyword>
<dbReference type="InterPro" id="IPR002762">
    <property type="entry name" value="CbiX-like"/>
</dbReference>
<name>N6YXV1_THAL4</name>
<sequence length="256" mass="27760">MNPSESPQTLPADTAIVLLGRGSLGPAAREEMQSMVEGVRMALPGAQVESAFVDRESPSLPDALDACAGARRVVVQPVFIPGDKSLLRWLQKVALRWRARQPADRSPPEIAFAAALGSLPELARLLARQACAAGQLPDVADTAGGDWQRDPIAWSNIPPHQRHVLFCLGPRCVALGAATLWQHLGDRLRASGKLQKTVMLLQTSCQYPCNHGPLMIVYPDGTWYGKLDEAVIDNIVDRHLDQGTVDEAYCVHRHGG</sequence>
<dbReference type="InterPro" id="IPR036249">
    <property type="entry name" value="Thioredoxin-like_sf"/>
</dbReference>
<dbReference type="SUPFAM" id="SSF52833">
    <property type="entry name" value="Thioredoxin-like"/>
    <property type="match status" value="1"/>
</dbReference>
<keyword evidence="2" id="KW-0456">Lyase</keyword>
<reference evidence="3 4" key="1">
    <citation type="submission" date="2012-09" db="EMBL/GenBank/DDBJ databases">
        <title>Draft Genome Sequences of 6 Strains from Genus Thauera.</title>
        <authorList>
            <person name="Liu B."/>
            <person name="Shapleigh J.P."/>
            <person name="Frostegard A.H."/>
        </authorList>
    </citation>
    <scope>NUCLEOTIDE SEQUENCE [LARGE SCALE GENOMIC DNA]</scope>
    <source>
        <strain evidence="4">47Lol / DSM 12138</strain>
    </source>
</reference>
<evidence type="ECO:0000313" key="3">
    <source>
        <dbReference type="EMBL" id="ENO86963.1"/>
    </source>
</evidence>
<dbReference type="Gene3D" id="3.40.30.10">
    <property type="entry name" value="Glutaredoxin"/>
    <property type="match status" value="1"/>
</dbReference>
<dbReference type="Gene3D" id="3.40.50.1400">
    <property type="match status" value="1"/>
</dbReference>
<keyword evidence="1" id="KW-0479">Metal-binding</keyword>
<dbReference type="eggNOG" id="COG3411">
    <property type="taxonomic scope" value="Bacteria"/>
</dbReference>
<dbReference type="OrthoDB" id="9800597at2"/>
<dbReference type="GO" id="GO:0046872">
    <property type="term" value="F:metal ion binding"/>
    <property type="evidence" value="ECO:0007669"/>
    <property type="project" value="UniProtKB-KW"/>
</dbReference>
<evidence type="ECO:0000313" key="4">
    <source>
        <dbReference type="Proteomes" id="UP000013232"/>
    </source>
</evidence>
<dbReference type="GO" id="GO:0016829">
    <property type="term" value="F:lyase activity"/>
    <property type="evidence" value="ECO:0007669"/>
    <property type="project" value="UniProtKB-KW"/>
</dbReference>
<evidence type="ECO:0000256" key="2">
    <source>
        <dbReference type="ARBA" id="ARBA00023239"/>
    </source>
</evidence>
<accession>N6YXV1</accession>